<comment type="similarity">
    <text evidence="1">Belongs to the tRNA pseudouridine synthase TruA family.</text>
</comment>
<dbReference type="GO" id="GO:0005634">
    <property type="term" value="C:nucleus"/>
    <property type="evidence" value="ECO:0007669"/>
    <property type="project" value="TreeGrafter"/>
</dbReference>
<evidence type="ECO:0000313" key="7">
    <source>
        <dbReference type="Proteomes" id="UP000019763"/>
    </source>
</evidence>
<dbReference type="OrthoDB" id="10256309at2759"/>
<dbReference type="PANTHER" id="PTHR11142:SF4">
    <property type="entry name" value="PSEUDOURIDYLATE SYNTHASE 1 HOMOLOG"/>
    <property type="match status" value="1"/>
</dbReference>
<dbReference type="OMA" id="GRRYEYY"/>
<dbReference type="Gene3D" id="3.30.70.580">
    <property type="entry name" value="Pseudouridine synthase I, catalytic domain, N-terminal subdomain"/>
    <property type="match status" value="1"/>
</dbReference>
<name>A0A023BBJ2_GRENI</name>
<dbReference type="InterPro" id="IPR020097">
    <property type="entry name" value="PsdUridine_synth_TruA_a/b_dom"/>
</dbReference>
<dbReference type="eggNOG" id="KOG2553">
    <property type="taxonomic scope" value="Eukaryota"/>
</dbReference>
<dbReference type="Proteomes" id="UP000019763">
    <property type="component" value="Unassembled WGS sequence"/>
</dbReference>
<accession>A0A023BBJ2</accession>
<feature type="region of interest" description="Disordered" evidence="4">
    <location>
        <begin position="581"/>
        <end position="604"/>
    </location>
</feature>
<dbReference type="GO" id="GO:0003723">
    <property type="term" value="F:RNA binding"/>
    <property type="evidence" value="ECO:0007669"/>
    <property type="project" value="InterPro"/>
</dbReference>
<dbReference type="RefSeq" id="XP_011134355.1">
    <property type="nucleotide sequence ID" value="XM_011136053.1"/>
</dbReference>
<dbReference type="SUPFAM" id="SSF55120">
    <property type="entry name" value="Pseudouridine synthase"/>
    <property type="match status" value="1"/>
</dbReference>
<dbReference type="EMBL" id="AFNH02000175">
    <property type="protein sequence ID" value="EZG79936.1"/>
    <property type="molecule type" value="Genomic_DNA"/>
</dbReference>
<dbReference type="InterPro" id="IPR020094">
    <property type="entry name" value="TruA/RsuA/RluB/E/F_N"/>
</dbReference>
<dbReference type="GO" id="GO:0160147">
    <property type="term" value="F:tRNA pseudouridine(38-40) synthase activity"/>
    <property type="evidence" value="ECO:0007669"/>
    <property type="project" value="UniProtKB-EC"/>
</dbReference>
<dbReference type="Pfam" id="PF01416">
    <property type="entry name" value="PseudoU_synth_1"/>
    <property type="match status" value="1"/>
</dbReference>
<dbReference type="GO" id="GO:0031119">
    <property type="term" value="P:tRNA pseudouridine synthesis"/>
    <property type="evidence" value="ECO:0007669"/>
    <property type="project" value="UniProtKB-ARBA"/>
</dbReference>
<sequence length="675" mass="76076">MPKRKYAIFFGYDGSNYHGMQKQIPGSPMAHLPTVEGALEAALIKVGGFSEEHLAHYSKLQWSRVGRTDKGVHAACQVVTCRLSLGPLSEEHKLKIEGAKLQNQEGVTQDGVTQGQDGLQEDLAESPRVEGLQRERELDFIRRLRQELPADFVLYDVRRVPNQYDARLQCLRRQYEYCFPSHVLRPCVLQDNSPAVRTFFDEFCPDYEEPGETPYKDAFQATTGGELNAETDANGERRSVAECVLQNFGEKQTIFEALRAETASVPWDMANEGPLAPLLSRHRREVYAVRRAYAALSPERRHAAWLRIHGSSPLERGVPEGGLATEQEMGAEQKAIETQAEGETQVEDGAEVEDETKGVTRYAALNYPPPELLAIGQPPMSREARSSYRMSEADFAKFETIIGRFLGRHNWFSYTSRLKATDPSANRNLFAIEVHRVTPSTTPGGVAADGPGQCEFIVVRLKGESFLYNQIRKMMSLAMETMIGTAPSRAHAYLTSEPLLPKKHIHLAPGEGLMLERAYYETLNRPTRELCPQMVLHHPLETDDPYGEEVQTLLKHPEEVKTLQSAADALFAKQLDAIPPTANPLFDDNDQDNDEKAGQTVADDEVSDDEVLPVWYQVLQFKFQKLLPRMTEVFNEQETFDLHAKDLAWHPFFAENFPIPRDTSFNNPPHPKGRQ</sequence>
<keyword evidence="3 6" id="KW-0413">Isomerase</keyword>
<reference evidence="6" key="1">
    <citation type="submission" date="2013-12" db="EMBL/GenBank/DDBJ databases">
        <authorList>
            <person name="Omoto C.K."/>
            <person name="Sibley D."/>
            <person name="Venepally P."/>
            <person name="Hadjithomas M."/>
            <person name="Karamycheva S."/>
            <person name="Brunk B."/>
            <person name="Roos D."/>
            <person name="Caler E."/>
            <person name="Lorenzi H."/>
        </authorList>
    </citation>
    <scope>NUCLEOTIDE SEQUENCE</scope>
</reference>
<dbReference type="InterPro" id="IPR020095">
    <property type="entry name" value="PsdUridine_synth_TruA_C"/>
</dbReference>
<dbReference type="Gene3D" id="3.30.70.660">
    <property type="entry name" value="Pseudouridine synthase I, catalytic domain, C-terminal subdomain"/>
    <property type="match status" value="1"/>
</dbReference>
<keyword evidence="7" id="KW-1185">Reference proteome</keyword>
<evidence type="ECO:0000313" key="6">
    <source>
        <dbReference type="EMBL" id="EZG79936.1"/>
    </source>
</evidence>
<feature type="domain" description="Pseudouridine synthase I TruA alpha/beta" evidence="5">
    <location>
        <begin position="404"/>
        <end position="521"/>
    </location>
</feature>
<dbReference type="AlphaFoldDB" id="A0A023BBJ2"/>
<dbReference type="PANTHER" id="PTHR11142">
    <property type="entry name" value="PSEUDOURIDYLATE SYNTHASE"/>
    <property type="match status" value="1"/>
</dbReference>
<dbReference type="GO" id="GO:1990481">
    <property type="term" value="P:mRNA pseudouridine synthesis"/>
    <property type="evidence" value="ECO:0007669"/>
    <property type="project" value="TreeGrafter"/>
</dbReference>
<evidence type="ECO:0000259" key="5">
    <source>
        <dbReference type="Pfam" id="PF01416"/>
    </source>
</evidence>
<comment type="caution">
    <text evidence="6">The sequence shown here is derived from an EMBL/GenBank/DDBJ whole genome shotgun (WGS) entry which is preliminary data.</text>
</comment>
<evidence type="ECO:0000256" key="2">
    <source>
        <dbReference type="ARBA" id="ARBA00022694"/>
    </source>
</evidence>
<evidence type="ECO:0000256" key="1">
    <source>
        <dbReference type="ARBA" id="ARBA00009375"/>
    </source>
</evidence>
<evidence type="ECO:0000256" key="3">
    <source>
        <dbReference type="ARBA" id="ARBA00023235"/>
    </source>
</evidence>
<dbReference type="InterPro" id="IPR020103">
    <property type="entry name" value="PsdUridine_synth_cat_dom_sf"/>
</dbReference>
<dbReference type="VEuPathDB" id="CryptoDB:GNI_023610"/>
<gene>
    <name evidence="6" type="ORF">GNI_023610</name>
</gene>
<proteinExistence type="inferred from homology"/>
<organism evidence="6 7">
    <name type="scientific">Gregarina niphandrodes</name>
    <name type="common">Septate eugregarine</name>
    <dbReference type="NCBI Taxonomy" id="110365"/>
    <lineage>
        <taxon>Eukaryota</taxon>
        <taxon>Sar</taxon>
        <taxon>Alveolata</taxon>
        <taxon>Apicomplexa</taxon>
        <taxon>Conoidasida</taxon>
        <taxon>Gregarinasina</taxon>
        <taxon>Eugregarinorida</taxon>
        <taxon>Gregarinidae</taxon>
        <taxon>Gregarina</taxon>
    </lineage>
</organism>
<keyword evidence="2" id="KW-0819">tRNA processing</keyword>
<dbReference type="EC" id="5.4.99.12" evidence="6"/>
<evidence type="ECO:0000256" key="4">
    <source>
        <dbReference type="SAM" id="MobiDB-lite"/>
    </source>
</evidence>
<protein>
    <submittedName>
        <fullName evidence="6">tRNA pseudouridine synthase</fullName>
        <ecNumber evidence="6">5.4.99.12</ecNumber>
    </submittedName>
</protein>
<dbReference type="InterPro" id="IPR001406">
    <property type="entry name" value="PsdUridine_synth_TruA"/>
</dbReference>
<dbReference type="GeneID" id="22911083"/>